<feature type="transmembrane region" description="Helical" evidence="1">
    <location>
        <begin position="59"/>
        <end position="76"/>
    </location>
</feature>
<evidence type="ECO:0000256" key="1">
    <source>
        <dbReference type="SAM" id="Phobius"/>
    </source>
</evidence>
<protein>
    <submittedName>
        <fullName evidence="2">Uncharacterized protein</fullName>
    </submittedName>
</protein>
<organism evidence="2">
    <name type="scientific">Streptococcus salivarius</name>
    <dbReference type="NCBI Taxonomy" id="1304"/>
    <lineage>
        <taxon>Bacteria</taxon>
        <taxon>Bacillati</taxon>
        <taxon>Bacillota</taxon>
        <taxon>Bacilli</taxon>
        <taxon>Lactobacillales</taxon>
        <taxon>Streptococcaceae</taxon>
        <taxon>Streptococcus</taxon>
    </lineage>
</organism>
<dbReference type="EMBL" id="CACRUJ010000006">
    <property type="protein sequence ID" value="VYU14894.1"/>
    <property type="molecule type" value="Genomic_DNA"/>
</dbReference>
<gene>
    <name evidence="2" type="ORF">SSLFYP6_01677</name>
</gene>
<evidence type="ECO:0000313" key="2">
    <source>
        <dbReference type="EMBL" id="VYU14894.1"/>
    </source>
</evidence>
<dbReference type="RefSeq" id="WP_156685341.1">
    <property type="nucleotide sequence ID" value="NZ_CACRUJ010000006.1"/>
</dbReference>
<dbReference type="AlphaFoldDB" id="A0A6N3CHM2"/>
<keyword evidence="1" id="KW-1133">Transmembrane helix</keyword>
<feature type="transmembrane region" description="Helical" evidence="1">
    <location>
        <begin position="38"/>
        <end position="54"/>
    </location>
</feature>
<keyword evidence="1" id="KW-0812">Transmembrane</keyword>
<sequence length="120" mass="13335">MSFQIGGVSSTGKILSWGGHSVAINKINAVDVVCDKRAFPKIALLGVFLGLIFLGKDPFLGLLLLGICGFWLYWWSNHIYHNYCVRMKTSSSQPFYINFGDNAAMARQVCRAIVEEMSVL</sequence>
<accession>A0A6N3CHM2</accession>
<name>A0A6N3CHM2_STRSL</name>
<keyword evidence="1" id="KW-0472">Membrane</keyword>
<proteinExistence type="predicted"/>
<reference evidence="2" key="1">
    <citation type="submission" date="2019-11" db="EMBL/GenBank/DDBJ databases">
        <authorList>
            <person name="Feng L."/>
        </authorList>
    </citation>
    <scope>NUCLEOTIDE SEQUENCE</scope>
    <source>
        <strain evidence="2">SSalivariusLFYP6</strain>
    </source>
</reference>